<evidence type="ECO:0000256" key="3">
    <source>
        <dbReference type="ARBA" id="ARBA00022724"/>
    </source>
</evidence>
<dbReference type="EMBL" id="CP012527">
    <property type="protein sequence ID" value="ALC48142.1"/>
    <property type="molecule type" value="Genomic_DNA"/>
</dbReference>
<dbReference type="STRING" id="30019.A0A0M4EWZ0"/>
<dbReference type="InterPro" id="IPR001523">
    <property type="entry name" value="Paired_dom"/>
</dbReference>
<dbReference type="OMA" id="HRILQPH"/>
<keyword evidence="5" id="KW-0238">DNA-binding</keyword>
<dbReference type="SMART" id="SM00351">
    <property type="entry name" value="PAX"/>
    <property type="match status" value="1"/>
</dbReference>
<keyword evidence="6" id="KW-0804">Transcription</keyword>
<feature type="compositionally biased region" description="Low complexity" evidence="8">
    <location>
        <begin position="510"/>
        <end position="520"/>
    </location>
</feature>
<accession>A0A0M4EWZ0</accession>
<gene>
    <name evidence="10" type="ORF">Dbus_chr4g80</name>
</gene>
<dbReference type="Proteomes" id="UP000494163">
    <property type="component" value="Chromosome 4"/>
</dbReference>
<feature type="region of interest" description="Disordered" evidence="8">
    <location>
        <begin position="375"/>
        <end position="489"/>
    </location>
</feature>
<dbReference type="Pfam" id="PF00292">
    <property type="entry name" value="PAX"/>
    <property type="match status" value="2"/>
</dbReference>
<feature type="region of interest" description="Disordered" evidence="8">
    <location>
        <begin position="34"/>
        <end position="60"/>
    </location>
</feature>
<comment type="subcellular location">
    <subcellularLocation>
        <location evidence="1">Nucleus</location>
    </subcellularLocation>
</comment>
<dbReference type="InterPro" id="IPR043565">
    <property type="entry name" value="PAX_fam"/>
</dbReference>
<dbReference type="GO" id="GO:0000981">
    <property type="term" value="F:DNA-binding transcription factor activity, RNA polymerase II-specific"/>
    <property type="evidence" value="ECO:0007669"/>
    <property type="project" value="TreeGrafter"/>
</dbReference>
<evidence type="ECO:0000256" key="8">
    <source>
        <dbReference type="SAM" id="MobiDB-lite"/>
    </source>
</evidence>
<proteinExistence type="predicted"/>
<feature type="compositionally biased region" description="Basic and acidic residues" evidence="8">
    <location>
        <begin position="530"/>
        <end position="545"/>
    </location>
</feature>
<name>A0A0M4EWZ0_DROBS</name>
<evidence type="ECO:0000256" key="1">
    <source>
        <dbReference type="ARBA" id="ARBA00004123"/>
    </source>
</evidence>
<evidence type="ECO:0000256" key="2">
    <source>
        <dbReference type="ARBA" id="ARBA00022473"/>
    </source>
</evidence>
<keyword evidence="3" id="KW-0563">Paired box</keyword>
<dbReference type="PANTHER" id="PTHR45636:SF41">
    <property type="entry name" value="PAIRED BOX PROTEIN PAX-6-RELATED"/>
    <property type="match status" value="1"/>
</dbReference>
<dbReference type="PROSITE" id="PS51057">
    <property type="entry name" value="PAIRED_2"/>
    <property type="match status" value="1"/>
</dbReference>
<dbReference type="InterPro" id="IPR036388">
    <property type="entry name" value="WH-like_DNA-bd_sf"/>
</dbReference>
<dbReference type="GO" id="GO:0005634">
    <property type="term" value="C:nucleus"/>
    <property type="evidence" value="ECO:0007669"/>
    <property type="project" value="UniProtKB-SubCell"/>
</dbReference>
<keyword evidence="11" id="KW-1185">Reference proteome</keyword>
<protein>
    <submittedName>
        <fullName evidence="10">Sv</fullName>
    </submittedName>
</protein>
<dbReference type="PROSITE" id="PS00034">
    <property type="entry name" value="PAIRED_1"/>
    <property type="match status" value="1"/>
</dbReference>
<feature type="compositionally biased region" description="Low complexity" evidence="8">
    <location>
        <begin position="36"/>
        <end position="60"/>
    </location>
</feature>
<evidence type="ECO:0000259" key="9">
    <source>
        <dbReference type="PROSITE" id="PS51057"/>
    </source>
</evidence>
<dbReference type="Gene3D" id="1.10.10.10">
    <property type="entry name" value="Winged helix-like DNA-binding domain superfamily/Winged helix DNA-binding domain"/>
    <property type="match status" value="2"/>
</dbReference>
<keyword evidence="4" id="KW-0805">Transcription regulation</keyword>
<dbReference type="PRINTS" id="PR00027">
    <property type="entry name" value="PAIREDBOX"/>
</dbReference>
<evidence type="ECO:0000256" key="4">
    <source>
        <dbReference type="ARBA" id="ARBA00023015"/>
    </source>
</evidence>
<evidence type="ECO:0000256" key="5">
    <source>
        <dbReference type="ARBA" id="ARBA00023125"/>
    </source>
</evidence>
<dbReference type="SUPFAM" id="SSF46689">
    <property type="entry name" value="Homeodomain-like"/>
    <property type="match status" value="2"/>
</dbReference>
<evidence type="ECO:0000256" key="7">
    <source>
        <dbReference type="ARBA" id="ARBA00023242"/>
    </source>
</evidence>
<keyword evidence="7" id="KW-0539">Nucleus</keyword>
<dbReference type="GO" id="GO:0000978">
    <property type="term" value="F:RNA polymerase II cis-regulatory region sequence-specific DNA binding"/>
    <property type="evidence" value="ECO:0007669"/>
    <property type="project" value="TreeGrafter"/>
</dbReference>
<reference evidence="10 11" key="1">
    <citation type="submission" date="2015-08" db="EMBL/GenBank/DDBJ databases">
        <title>Ancestral chromatin configuration constrains chromatin evolution on differentiating sex chromosomes in Drosophila.</title>
        <authorList>
            <person name="Zhou Q."/>
            <person name="Bachtrog D."/>
        </authorList>
    </citation>
    <scope>NUCLEOTIDE SEQUENCE [LARGE SCALE GENOMIC DNA]</scope>
    <source>
        <tissue evidence="10">Whole larvae</tissue>
    </source>
</reference>
<keyword evidence="2" id="KW-0217">Developmental protein</keyword>
<dbReference type="SMR" id="A0A0M4EWZ0"/>
<dbReference type="AlphaFoldDB" id="A0A0M4EWZ0"/>
<feature type="compositionally biased region" description="Low complexity" evidence="8">
    <location>
        <begin position="469"/>
        <end position="481"/>
    </location>
</feature>
<dbReference type="CDD" id="cd00131">
    <property type="entry name" value="PAX"/>
    <property type="match status" value="1"/>
</dbReference>
<dbReference type="GO" id="GO:0009791">
    <property type="term" value="P:post-embryonic development"/>
    <property type="evidence" value="ECO:0007669"/>
    <property type="project" value="UniProtKB-ARBA"/>
</dbReference>
<dbReference type="FunFam" id="1.10.10.10:FF:000003">
    <property type="entry name" value="Paired box protein Pax-6"/>
    <property type="match status" value="1"/>
</dbReference>
<evidence type="ECO:0000256" key="6">
    <source>
        <dbReference type="ARBA" id="ARBA00023163"/>
    </source>
</evidence>
<dbReference type="OrthoDB" id="3225452at2759"/>
<evidence type="ECO:0000313" key="10">
    <source>
        <dbReference type="EMBL" id="ALC48142.1"/>
    </source>
</evidence>
<evidence type="ECO:0000313" key="11">
    <source>
        <dbReference type="Proteomes" id="UP000494163"/>
    </source>
</evidence>
<feature type="region of interest" description="Disordered" evidence="8">
    <location>
        <begin position="714"/>
        <end position="733"/>
    </location>
</feature>
<feature type="compositionally biased region" description="Polar residues" evidence="8">
    <location>
        <begin position="391"/>
        <end position="410"/>
    </location>
</feature>
<dbReference type="InterPro" id="IPR009057">
    <property type="entry name" value="Homeodomain-like_sf"/>
</dbReference>
<sequence length="733" mass="79072">MLIMEMQTSPHLSHGPTTLSPVPALVHQHQHHIIHQSHTQNQAMSLHSSQSSQNQHQHQPHLLQLPQQMGASPTLHTIQNSSTAEYLSVSISTNQHQHQNSASLVYSSASTHLDEKLKVHKFDDYSNSIGRSTTTSTIQETSAGPGNNFLAQSHGSVEWMTALTDAQNGTEDSHSSQGSISGDGHGGVNQLGGVFVNGRPLPDVVRQRIVELAHNGVRPCDISRQLRVSHGCVSKILSRKEEEFEIFKTNSICRGIRVYIWVSFTDKRTDRHSLIDSIYLVDQQNISLQLYVNLLNSFVSCRYYETGSFKAGVIGGSKPKVATPPVVDAIANYKRENPTMFAWEIRDRLLAEGICSQDNVPSVSSINRIVRNKAAEKAKHVHHHHQQQHQMTQNLSSGPNASESLDSSSGVGAGHDQITPSTGDNANSTTNTNNTNTSASVIVLTPNTPQELGPTVANSVGGDGIGQHNNNANDNSTNSTNQQITEQRPAASGYSINGILGLQHNHQIHNNNGHNSNHISESSCKRKRSEVHDENRDVNMHSEDEAKRHRLGYGADQTYPNIWSGKWCIKDENKLLSELGSLTAANGSGSAAYYETPNVFPSSTISCGNVGGTAGNDSSMVYDSIATISQGQSTLYTSPIGPPIACGSVVPTTDYAYTPAYTQYGSAYGSYSYGTSSGLINSSYYYDGGQSAASLNQDLRSPLAATRANSLASAASPTGSACTKSETSDIFLV</sequence>
<dbReference type="PANTHER" id="PTHR45636">
    <property type="entry name" value="PAIRED BOX PROTEIN PAX-6-RELATED-RELATED"/>
    <property type="match status" value="1"/>
</dbReference>
<feature type="compositionally biased region" description="Low complexity" evidence="8">
    <location>
        <begin position="425"/>
        <end position="440"/>
    </location>
</feature>
<feature type="region of interest" description="Disordered" evidence="8">
    <location>
        <begin position="510"/>
        <end position="545"/>
    </location>
</feature>
<organism evidence="10 11">
    <name type="scientific">Drosophila busckii</name>
    <name type="common">Fruit fly</name>
    <dbReference type="NCBI Taxonomy" id="30019"/>
    <lineage>
        <taxon>Eukaryota</taxon>
        <taxon>Metazoa</taxon>
        <taxon>Ecdysozoa</taxon>
        <taxon>Arthropoda</taxon>
        <taxon>Hexapoda</taxon>
        <taxon>Insecta</taxon>
        <taxon>Pterygota</taxon>
        <taxon>Neoptera</taxon>
        <taxon>Endopterygota</taxon>
        <taxon>Diptera</taxon>
        <taxon>Brachycera</taxon>
        <taxon>Muscomorpha</taxon>
        <taxon>Ephydroidea</taxon>
        <taxon>Drosophilidae</taxon>
        <taxon>Drosophila</taxon>
    </lineage>
</organism>
<dbReference type="InterPro" id="IPR043182">
    <property type="entry name" value="PAIRED_DNA-bd_dom"/>
</dbReference>
<feature type="domain" description="Paired" evidence="9">
    <location>
        <begin position="184"/>
        <end position="373"/>
    </location>
</feature>